<name>A0A8J1YCB1_OWEFU</name>
<keyword evidence="2" id="KW-0812">Transmembrane</keyword>
<comment type="caution">
    <text evidence="4">The sequence shown here is derived from an EMBL/GenBank/DDBJ whole genome shotgun (WGS) entry which is preliminary data.</text>
</comment>
<gene>
    <name evidence="4" type="ORF">OFUS_LOCUS15492</name>
</gene>
<proteinExistence type="predicted"/>
<dbReference type="Pfam" id="PF01390">
    <property type="entry name" value="SEA"/>
    <property type="match status" value="1"/>
</dbReference>
<organism evidence="4 5">
    <name type="scientific">Owenia fusiformis</name>
    <name type="common">Polychaete worm</name>
    <dbReference type="NCBI Taxonomy" id="6347"/>
    <lineage>
        <taxon>Eukaryota</taxon>
        <taxon>Metazoa</taxon>
        <taxon>Spiralia</taxon>
        <taxon>Lophotrochozoa</taxon>
        <taxon>Annelida</taxon>
        <taxon>Polychaeta</taxon>
        <taxon>Sedentaria</taxon>
        <taxon>Canalipalpata</taxon>
        <taxon>Sabellida</taxon>
        <taxon>Oweniida</taxon>
        <taxon>Oweniidae</taxon>
        <taxon>Owenia</taxon>
    </lineage>
</organism>
<protein>
    <submittedName>
        <fullName evidence="4">Uncharacterized protein</fullName>
    </submittedName>
</protein>
<evidence type="ECO:0000256" key="1">
    <source>
        <dbReference type="SAM" id="MobiDB-lite"/>
    </source>
</evidence>
<keyword evidence="2" id="KW-1133">Transmembrane helix</keyword>
<feature type="signal peptide" evidence="3">
    <location>
        <begin position="1"/>
        <end position="22"/>
    </location>
</feature>
<evidence type="ECO:0000256" key="3">
    <source>
        <dbReference type="SAM" id="SignalP"/>
    </source>
</evidence>
<evidence type="ECO:0000313" key="5">
    <source>
        <dbReference type="Proteomes" id="UP000749559"/>
    </source>
</evidence>
<keyword evidence="3" id="KW-0732">Signal</keyword>
<evidence type="ECO:0000256" key="2">
    <source>
        <dbReference type="SAM" id="Phobius"/>
    </source>
</evidence>
<sequence>MHVIGLIFGLFWNSELLLSAHGHNVALKSPIKEPNTQGLDINVNFTLKMEVAGVQEKDINDESSTVYEDLKEQIQTAVYAYLMTQSIADLVKEVQVTRLRWGSVKADVTLILDFHQGLLWWPHNTIESLLAASRNSFLALFVLPVEGYPTVVDLHYLYNQGVQLEKSLQLYQNYCLSMDNLCDLGYTCSQTSLDDISSVTCQHLCQTHVCDIGENGHCVLDGNLTPLCRCDDHHSRIGGNCVSNNVIIGVSGAVIGTLLIIISLFVTYCVWRQNVRRNRIKRISGYMSARNESIRRYMEIDKELKQKEKNIEDSLSQIDGKISDQNDDHDKITDTNETDLKSNGHTSSKDGADENDAPECDMIGSWADYVDKQMGLESKPTIKEHLTIRDGQILINEGVFNRGFRDECENPENNTNRLNNDSSGTDEDEIDMALEGGSLTSLSTTSSGRKKYISVIKINSGSSDND</sequence>
<feature type="region of interest" description="Disordered" evidence="1">
    <location>
        <begin position="316"/>
        <end position="358"/>
    </location>
</feature>
<evidence type="ECO:0000313" key="4">
    <source>
        <dbReference type="EMBL" id="CAH1790262.1"/>
    </source>
</evidence>
<dbReference type="EMBL" id="CAIIXF020000007">
    <property type="protein sequence ID" value="CAH1790262.1"/>
    <property type="molecule type" value="Genomic_DNA"/>
</dbReference>
<keyword evidence="2" id="KW-0472">Membrane</keyword>
<feature type="region of interest" description="Disordered" evidence="1">
    <location>
        <begin position="406"/>
        <end position="429"/>
    </location>
</feature>
<feature type="chain" id="PRO_5043859892" evidence="3">
    <location>
        <begin position="23"/>
        <end position="466"/>
    </location>
</feature>
<dbReference type="AlphaFoldDB" id="A0A8J1YCB1"/>
<reference evidence="4" key="1">
    <citation type="submission" date="2022-03" db="EMBL/GenBank/DDBJ databases">
        <authorList>
            <person name="Martin C."/>
        </authorList>
    </citation>
    <scope>NUCLEOTIDE SEQUENCE</scope>
</reference>
<accession>A0A8J1YCB1</accession>
<dbReference type="InterPro" id="IPR000082">
    <property type="entry name" value="SEA_dom"/>
</dbReference>
<feature type="compositionally biased region" description="Basic and acidic residues" evidence="1">
    <location>
        <begin position="321"/>
        <end position="352"/>
    </location>
</feature>
<dbReference type="Proteomes" id="UP000749559">
    <property type="component" value="Unassembled WGS sequence"/>
</dbReference>
<keyword evidence="5" id="KW-1185">Reference proteome</keyword>
<feature type="transmembrane region" description="Helical" evidence="2">
    <location>
        <begin position="246"/>
        <end position="271"/>
    </location>
</feature>
<feature type="compositionally biased region" description="Low complexity" evidence="1">
    <location>
        <begin position="411"/>
        <end position="420"/>
    </location>
</feature>